<dbReference type="EMBL" id="JAXIOK010000008">
    <property type="protein sequence ID" value="KAK4764381.1"/>
    <property type="molecule type" value="Genomic_DNA"/>
</dbReference>
<organism evidence="2 3">
    <name type="scientific">Trapa incisa</name>
    <dbReference type="NCBI Taxonomy" id="236973"/>
    <lineage>
        <taxon>Eukaryota</taxon>
        <taxon>Viridiplantae</taxon>
        <taxon>Streptophyta</taxon>
        <taxon>Embryophyta</taxon>
        <taxon>Tracheophyta</taxon>
        <taxon>Spermatophyta</taxon>
        <taxon>Magnoliopsida</taxon>
        <taxon>eudicotyledons</taxon>
        <taxon>Gunneridae</taxon>
        <taxon>Pentapetalae</taxon>
        <taxon>rosids</taxon>
        <taxon>malvids</taxon>
        <taxon>Myrtales</taxon>
        <taxon>Lythraceae</taxon>
        <taxon>Trapa</taxon>
    </lineage>
</organism>
<evidence type="ECO:0000313" key="2">
    <source>
        <dbReference type="EMBL" id="KAK4764381.1"/>
    </source>
</evidence>
<reference evidence="2 3" key="1">
    <citation type="journal article" date="2023" name="Hortic Res">
        <title>Pangenome of water caltrop reveals structural variations and asymmetric subgenome divergence after allopolyploidization.</title>
        <authorList>
            <person name="Zhang X."/>
            <person name="Chen Y."/>
            <person name="Wang L."/>
            <person name="Yuan Y."/>
            <person name="Fang M."/>
            <person name="Shi L."/>
            <person name="Lu R."/>
            <person name="Comes H.P."/>
            <person name="Ma Y."/>
            <person name="Chen Y."/>
            <person name="Huang G."/>
            <person name="Zhou Y."/>
            <person name="Zheng Z."/>
            <person name="Qiu Y."/>
        </authorList>
    </citation>
    <scope>NUCLEOTIDE SEQUENCE [LARGE SCALE GENOMIC DNA]</scope>
    <source>
        <tissue evidence="2">Roots</tissue>
    </source>
</reference>
<sequence>MSSSQSPAQGTTTKGRAFWGWLFLAAGSISFLGFLYAAIISKLLPPSDNPIVSAIQKDNFAEPCPGWNLEDNLMAKAKCMFLQKHGLNPVQEYMEEMRYMRSNFKG</sequence>
<gene>
    <name evidence="2" type="ORF">SAY87_013819</name>
</gene>
<keyword evidence="1" id="KW-0472">Membrane</keyword>
<protein>
    <submittedName>
        <fullName evidence="2">Uncharacterized protein</fullName>
    </submittedName>
</protein>
<name>A0AAN7KCK1_9MYRT</name>
<keyword evidence="3" id="KW-1185">Reference proteome</keyword>
<feature type="transmembrane region" description="Helical" evidence="1">
    <location>
        <begin position="18"/>
        <end position="39"/>
    </location>
</feature>
<accession>A0AAN7KCK1</accession>
<evidence type="ECO:0000313" key="3">
    <source>
        <dbReference type="Proteomes" id="UP001345219"/>
    </source>
</evidence>
<dbReference type="AlphaFoldDB" id="A0AAN7KCK1"/>
<evidence type="ECO:0000256" key="1">
    <source>
        <dbReference type="SAM" id="Phobius"/>
    </source>
</evidence>
<dbReference type="PANTHER" id="PTHR36485:SF1">
    <property type="entry name" value="TRANSMEMBRANE PROTEIN"/>
    <property type="match status" value="1"/>
</dbReference>
<dbReference type="PANTHER" id="PTHR36485">
    <property type="entry name" value="OS01G0939000 PROTEIN"/>
    <property type="match status" value="1"/>
</dbReference>
<comment type="caution">
    <text evidence="2">The sequence shown here is derived from an EMBL/GenBank/DDBJ whole genome shotgun (WGS) entry which is preliminary data.</text>
</comment>
<proteinExistence type="predicted"/>
<keyword evidence="1" id="KW-1133">Transmembrane helix</keyword>
<dbReference type="Proteomes" id="UP001345219">
    <property type="component" value="Chromosome 11"/>
</dbReference>
<keyword evidence="1" id="KW-0812">Transmembrane</keyword>